<comment type="function">
    <text evidence="10">Specifically methylates the N1 position of guanosine-37 in various cytoplasmic and mitochondrial tRNAs. Methylation is not dependent on the nature of the nucleoside 5' of the target nucleoside. This is the first step in the biosynthesis of wybutosine (yW), a modified base adjacent to the anticodon of tRNAs and required for accurate decoding.</text>
</comment>
<keyword evidence="6 10" id="KW-0819">tRNA processing</keyword>
<evidence type="ECO:0000256" key="10">
    <source>
        <dbReference type="HAMAP-Rule" id="MF_03152"/>
    </source>
</evidence>
<proteinExistence type="inferred from homology"/>
<evidence type="ECO:0000256" key="7">
    <source>
        <dbReference type="ARBA" id="ARBA00023128"/>
    </source>
</evidence>
<dbReference type="Pfam" id="PF02475">
    <property type="entry name" value="TRM5-TYW2_MTfase"/>
    <property type="match status" value="1"/>
</dbReference>
<evidence type="ECO:0000256" key="8">
    <source>
        <dbReference type="ARBA" id="ARBA00023242"/>
    </source>
</evidence>
<evidence type="ECO:0000313" key="14">
    <source>
        <dbReference type="Proteomes" id="UP001489004"/>
    </source>
</evidence>
<dbReference type="GO" id="GO:0070901">
    <property type="term" value="P:mitochondrial tRNA methylation"/>
    <property type="evidence" value="ECO:0007669"/>
    <property type="project" value="UniProtKB-ARBA"/>
</dbReference>
<evidence type="ECO:0000256" key="1">
    <source>
        <dbReference type="ARBA" id="ARBA00009775"/>
    </source>
</evidence>
<keyword evidence="8 10" id="KW-0539">Nucleus</keyword>
<evidence type="ECO:0000256" key="4">
    <source>
        <dbReference type="ARBA" id="ARBA00022679"/>
    </source>
</evidence>
<feature type="domain" description="SAM-dependent methyltransferase TRM5/TYW2-type" evidence="12">
    <location>
        <begin position="125"/>
        <end position="425"/>
    </location>
</feature>
<dbReference type="AlphaFoldDB" id="A0AAW1PJU6"/>
<dbReference type="GO" id="GO:0005759">
    <property type="term" value="C:mitochondrial matrix"/>
    <property type="evidence" value="ECO:0007669"/>
    <property type="project" value="UniProtKB-SubCell"/>
</dbReference>
<keyword evidence="3 10" id="KW-0489">Methyltransferase</keyword>
<evidence type="ECO:0000259" key="12">
    <source>
        <dbReference type="PROSITE" id="PS51684"/>
    </source>
</evidence>
<dbReference type="GO" id="GO:0002939">
    <property type="term" value="P:tRNA N1-guanine methylation"/>
    <property type="evidence" value="ECO:0007669"/>
    <property type="project" value="TreeGrafter"/>
</dbReference>
<evidence type="ECO:0000256" key="2">
    <source>
        <dbReference type="ARBA" id="ARBA00022490"/>
    </source>
</evidence>
<protein>
    <recommendedName>
        <fullName evidence="10">tRNA (guanine(37)-N1)-methyltransferase</fullName>
        <ecNumber evidence="10">2.1.1.228</ecNumber>
    </recommendedName>
    <alternativeName>
        <fullName evidence="10">M1G-methyltransferase</fullName>
    </alternativeName>
    <alternativeName>
        <fullName evidence="10">tRNA [GM37] methyltransferase</fullName>
    </alternativeName>
    <alternativeName>
        <fullName evidence="10">tRNA methyltransferase 5 homolog</fullName>
    </alternativeName>
</protein>
<dbReference type="InterPro" id="IPR029063">
    <property type="entry name" value="SAM-dependent_MTases_sf"/>
</dbReference>
<accession>A0AAW1PJU6</accession>
<dbReference type="InterPro" id="IPR056744">
    <property type="entry name" value="TRM5/TYW2-like_N"/>
</dbReference>
<organism evidence="13 14">
    <name type="scientific">[Myrmecia] bisecta</name>
    <dbReference type="NCBI Taxonomy" id="41462"/>
    <lineage>
        <taxon>Eukaryota</taxon>
        <taxon>Viridiplantae</taxon>
        <taxon>Chlorophyta</taxon>
        <taxon>core chlorophytes</taxon>
        <taxon>Trebouxiophyceae</taxon>
        <taxon>Trebouxiales</taxon>
        <taxon>Trebouxiaceae</taxon>
        <taxon>Myrmecia</taxon>
    </lineage>
</organism>
<dbReference type="InterPro" id="IPR030382">
    <property type="entry name" value="MeTrfase_TRM5/TYW2"/>
</dbReference>
<evidence type="ECO:0000256" key="6">
    <source>
        <dbReference type="ARBA" id="ARBA00022694"/>
    </source>
</evidence>
<feature type="binding site" evidence="10">
    <location>
        <begin position="252"/>
        <end position="253"/>
    </location>
    <ligand>
        <name>S-adenosyl-L-methionine</name>
        <dbReference type="ChEBI" id="CHEBI:59789"/>
    </ligand>
</feature>
<reference evidence="13 14" key="1">
    <citation type="journal article" date="2024" name="Nat. Commun.">
        <title>Phylogenomics reveals the evolutionary origins of lichenization in chlorophyte algae.</title>
        <authorList>
            <person name="Puginier C."/>
            <person name="Libourel C."/>
            <person name="Otte J."/>
            <person name="Skaloud P."/>
            <person name="Haon M."/>
            <person name="Grisel S."/>
            <person name="Petersen M."/>
            <person name="Berrin J.G."/>
            <person name="Delaux P.M."/>
            <person name="Dal Grande F."/>
            <person name="Keller J."/>
        </authorList>
    </citation>
    <scope>NUCLEOTIDE SEQUENCE [LARGE SCALE GENOMIC DNA]</scope>
    <source>
        <strain evidence="13 14">SAG 2043</strain>
    </source>
</reference>
<dbReference type="PANTHER" id="PTHR23245">
    <property type="entry name" value="TRNA METHYLTRANSFERASE"/>
    <property type="match status" value="1"/>
</dbReference>
<sequence>MAADSQPPVQLDRDAFKQVLRLRALRLPKQHCQQYMKILKGFTLDRPRLRCIVPDGKSSDSRLLLLSESVASPGLSELREDLRSRIQQDKVEVTTYEQPMDYGCWPADYVLKRLLPEGSEVPSSFETIGHIAHLNLRDELLPYKHVIGQVILDKNPNLRTVINKVGTIENEYRVFQMEVVAGDDDLETEVKQHTARFRLNFSQVYWNSRLEREHKRLVDSFRPGQTVIDVMAGIGPFAVPAGQRGCQVYANDLNPRSHHYLQENIKLNKVAKNVQAFQMDGREFIRLACNAPAVGSQAEHAAARDASNASEPCSTSCQSAFPPGFRFDHAIMNLPASAVEFLDAFNGAFQHERWKGPLPMVHCYTFAKADETNAGVQSRVEAFLGGSFEASEPGVQPSQSTFSIHMVRDVAPNKRMLCVSFRLPATVAYGSGGLRPTADRAPNGGGSANGDDENIAKRPRTE</sequence>
<dbReference type="Gene3D" id="3.30.300.110">
    <property type="entry name" value="Met-10+ protein-like domains"/>
    <property type="match status" value="1"/>
</dbReference>
<evidence type="ECO:0000256" key="5">
    <source>
        <dbReference type="ARBA" id="ARBA00022691"/>
    </source>
</evidence>
<dbReference type="HAMAP" id="MF_03152">
    <property type="entry name" value="TRM5"/>
    <property type="match status" value="1"/>
</dbReference>
<dbReference type="EMBL" id="JALJOR010000010">
    <property type="protein sequence ID" value="KAK9810055.1"/>
    <property type="molecule type" value="Genomic_DNA"/>
</dbReference>
<feature type="binding site" evidence="10">
    <location>
        <begin position="280"/>
        <end position="281"/>
    </location>
    <ligand>
        <name>S-adenosyl-L-methionine</name>
        <dbReference type="ChEBI" id="CHEBI:59789"/>
    </ligand>
</feature>
<keyword evidence="14" id="KW-1185">Reference proteome</keyword>
<comment type="subcellular location">
    <subcellularLocation>
        <location evidence="10">Mitochondrion matrix</location>
    </subcellularLocation>
    <subcellularLocation>
        <location evidence="10">Nucleus</location>
    </subcellularLocation>
    <subcellularLocation>
        <location evidence="10">Cytoplasm</location>
    </subcellularLocation>
    <text evidence="10">Predominantly in the mitochondria and in the nucleus.</text>
</comment>
<keyword evidence="7 10" id="KW-0496">Mitochondrion</keyword>
<name>A0AAW1PJU6_9CHLO</name>
<comment type="caution">
    <text evidence="13">The sequence shown here is derived from an EMBL/GenBank/DDBJ whole genome shotgun (WGS) entry which is preliminary data.</text>
</comment>
<dbReference type="SUPFAM" id="SSF53335">
    <property type="entry name" value="S-adenosyl-L-methionine-dependent methyltransferases"/>
    <property type="match status" value="1"/>
</dbReference>
<keyword evidence="4 10" id="KW-0808">Transferase</keyword>
<keyword evidence="2 10" id="KW-0963">Cytoplasm</keyword>
<comment type="similarity">
    <text evidence="10">Belongs to the TRM5 / TYW2 family.</text>
</comment>
<dbReference type="Proteomes" id="UP001489004">
    <property type="component" value="Unassembled WGS sequence"/>
</dbReference>
<dbReference type="Pfam" id="PF25133">
    <property type="entry name" value="TYW2_N_2"/>
    <property type="match status" value="1"/>
</dbReference>
<dbReference type="GO" id="GO:0052906">
    <property type="term" value="F:tRNA (guanine(37)-N1)-methyltransferase activity"/>
    <property type="evidence" value="ECO:0007669"/>
    <property type="project" value="UniProtKB-UniRule"/>
</dbReference>
<comment type="subunit">
    <text evidence="10">Monomer.</text>
</comment>
<feature type="binding site" evidence="10">
    <location>
        <position position="214"/>
    </location>
    <ligand>
        <name>S-adenosyl-L-methionine</name>
        <dbReference type="ChEBI" id="CHEBI:59789"/>
    </ligand>
</feature>
<feature type="region of interest" description="Disordered" evidence="11">
    <location>
        <begin position="432"/>
        <end position="462"/>
    </location>
</feature>
<keyword evidence="5 10" id="KW-0949">S-adenosyl-L-methionine</keyword>
<dbReference type="CDD" id="cd02440">
    <property type="entry name" value="AdoMet_MTases"/>
    <property type="match status" value="1"/>
</dbReference>
<dbReference type="InterPro" id="IPR056743">
    <property type="entry name" value="TRM5-TYW2-like_MTfase"/>
</dbReference>
<dbReference type="FunFam" id="3.30.300.110:FF:000001">
    <property type="entry name" value="tRNA (guanine(37)-N1)-methyltransferase"/>
    <property type="match status" value="1"/>
</dbReference>
<dbReference type="Gene3D" id="3.40.50.150">
    <property type="entry name" value="Vaccinia Virus protein VP39"/>
    <property type="match status" value="1"/>
</dbReference>
<dbReference type="EC" id="2.1.1.228" evidence="10"/>
<evidence type="ECO:0000256" key="3">
    <source>
        <dbReference type="ARBA" id="ARBA00022603"/>
    </source>
</evidence>
<gene>
    <name evidence="13" type="ORF">WJX72_004048</name>
</gene>
<feature type="binding site" evidence="10">
    <location>
        <position position="333"/>
    </location>
    <ligand>
        <name>S-adenosyl-L-methionine</name>
        <dbReference type="ChEBI" id="CHEBI:59789"/>
    </ligand>
</feature>
<dbReference type="PANTHER" id="PTHR23245:SF36">
    <property type="entry name" value="TRNA (GUANINE(37)-N1)-METHYLTRANSFERASE"/>
    <property type="match status" value="1"/>
</dbReference>
<evidence type="ECO:0000256" key="11">
    <source>
        <dbReference type="SAM" id="MobiDB-lite"/>
    </source>
</evidence>
<comment type="catalytic activity">
    <reaction evidence="9 10">
        <text>guanosine(37) in tRNA + S-adenosyl-L-methionine = N(1)-methylguanosine(37) in tRNA + S-adenosyl-L-homocysteine + H(+)</text>
        <dbReference type="Rhea" id="RHEA:36899"/>
        <dbReference type="Rhea" id="RHEA-COMP:10145"/>
        <dbReference type="Rhea" id="RHEA-COMP:10147"/>
        <dbReference type="ChEBI" id="CHEBI:15378"/>
        <dbReference type="ChEBI" id="CHEBI:57856"/>
        <dbReference type="ChEBI" id="CHEBI:59789"/>
        <dbReference type="ChEBI" id="CHEBI:73542"/>
        <dbReference type="ChEBI" id="CHEBI:74269"/>
        <dbReference type="EC" id="2.1.1.228"/>
    </reaction>
</comment>
<comment type="similarity">
    <text evidence="1">Belongs to the class I-like SAM-binding methyltransferase superfamily. TRM5/TYW2 family.</text>
</comment>
<evidence type="ECO:0000313" key="13">
    <source>
        <dbReference type="EMBL" id="KAK9810055.1"/>
    </source>
</evidence>
<dbReference type="PROSITE" id="PS51684">
    <property type="entry name" value="SAM_MT_TRM5_TYW2"/>
    <property type="match status" value="1"/>
</dbReference>
<dbReference type="GO" id="GO:0005634">
    <property type="term" value="C:nucleus"/>
    <property type="evidence" value="ECO:0007669"/>
    <property type="project" value="UniProtKB-SubCell"/>
</dbReference>
<evidence type="ECO:0000256" key="9">
    <source>
        <dbReference type="ARBA" id="ARBA00047783"/>
    </source>
</evidence>
<dbReference type="InterPro" id="IPR025792">
    <property type="entry name" value="tRNA_Gua_MeTrfase_euk"/>
</dbReference>